<dbReference type="GO" id="GO:0005886">
    <property type="term" value="C:plasma membrane"/>
    <property type="evidence" value="ECO:0007669"/>
    <property type="project" value="UniProtKB-SubCell"/>
</dbReference>
<evidence type="ECO:0000256" key="2">
    <source>
        <dbReference type="ARBA" id="ARBA00022475"/>
    </source>
</evidence>
<dbReference type="OrthoDB" id="48231at2"/>
<keyword evidence="2 6" id="KW-1003">Cell membrane</keyword>
<dbReference type="EMBL" id="CP000860">
    <property type="protein sequence ID" value="ACA60394.1"/>
    <property type="molecule type" value="Genomic_DNA"/>
</dbReference>
<dbReference type="Pfam" id="PF18955">
    <property type="entry name" value="DUF5698"/>
    <property type="match status" value="1"/>
</dbReference>
<dbReference type="Proteomes" id="UP000008544">
    <property type="component" value="Chromosome"/>
</dbReference>
<dbReference type="InterPro" id="IPR019264">
    <property type="entry name" value="DUF2179"/>
</dbReference>
<feature type="transmembrane region" description="Helical" evidence="6">
    <location>
        <begin position="89"/>
        <end position="106"/>
    </location>
</feature>
<evidence type="ECO:0000256" key="6">
    <source>
        <dbReference type="HAMAP-Rule" id="MF_01515"/>
    </source>
</evidence>
<dbReference type="PANTHER" id="PTHR40060">
    <property type="entry name" value="UPF0316 PROTEIN YEBE"/>
    <property type="match status" value="1"/>
</dbReference>
<proteinExistence type="inferred from homology"/>
<evidence type="ECO:0000259" key="8">
    <source>
        <dbReference type="Pfam" id="PF18955"/>
    </source>
</evidence>
<feature type="transmembrane region" description="Helical" evidence="6">
    <location>
        <begin position="61"/>
        <end position="83"/>
    </location>
</feature>
<reference evidence="10" key="1">
    <citation type="submission" date="2007-10" db="EMBL/GenBank/DDBJ databases">
        <title>Complete sequence of chromosome of Desulforudis audaxviator MP104C.</title>
        <authorList>
            <person name="Copeland A."/>
            <person name="Lucas S."/>
            <person name="Lapidus A."/>
            <person name="Barry K."/>
            <person name="Glavina del Rio T."/>
            <person name="Dalin E."/>
            <person name="Tice H."/>
            <person name="Bruce D."/>
            <person name="Pitluck S."/>
            <person name="Lowry S.R."/>
            <person name="Larimer F."/>
            <person name="Land M.L."/>
            <person name="Hauser L."/>
            <person name="Kyrpides N."/>
            <person name="Ivanova N.N."/>
            <person name="Richardson P."/>
        </authorList>
    </citation>
    <scope>NUCLEOTIDE SEQUENCE [LARGE SCALE GENOMIC DNA]</scope>
    <source>
        <strain evidence="10">MP104C</strain>
    </source>
</reference>
<comment type="similarity">
    <text evidence="6">Belongs to the UPF0316 family.</text>
</comment>
<keyword evidence="5 6" id="KW-0472">Membrane</keyword>
<evidence type="ECO:0000313" key="10">
    <source>
        <dbReference type="Proteomes" id="UP000008544"/>
    </source>
</evidence>
<evidence type="ECO:0000256" key="1">
    <source>
        <dbReference type="ARBA" id="ARBA00004651"/>
    </source>
</evidence>
<keyword evidence="3 6" id="KW-0812">Transmembrane</keyword>
<protein>
    <recommendedName>
        <fullName evidence="6">UPF0316 protein Daud_1901</fullName>
    </recommendedName>
</protein>
<gene>
    <name evidence="9" type="ordered locus">Daud_1901</name>
</gene>
<keyword evidence="4 6" id="KW-1133">Transmembrane helix</keyword>
<dbReference type="InterPro" id="IPR044035">
    <property type="entry name" value="DUF5698"/>
</dbReference>
<organism evidence="9 10">
    <name type="scientific">Desulforudis audaxviator (strain MP104C)</name>
    <dbReference type="NCBI Taxonomy" id="477974"/>
    <lineage>
        <taxon>Bacteria</taxon>
        <taxon>Bacillati</taxon>
        <taxon>Bacillota</taxon>
        <taxon>Clostridia</taxon>
        <taxon>Thermoanaerobacterales</taxon>
        <taxon>Candidatus Desulforudaceae</taxon>
        <taxon>Candidatus Desulforudis</taxon>
    </lineage>
</organism>
<feature type="domain" description="DUF5698" evidence="8">
    <location>
        <begin position="47"/>
        <end position="103"/>
    </location>
</feature>
<dbReference type="eggNOG" id="COG4843">
    <property type="taxonomic scope" value="Bacteria"/>
</dbReference>
<accession>B1I5U6</accession>
<dbReference type="AlphaFoldDB" id="B1I5U6"/>
<dbReference type="InterPro" id="IPR022930">
    <property type="entry name" value="UPF0316"/>
</dbReference>
<feature type="domain" description="DUF2179" evidence="7">
    <location>
        <begin position="138"/>
        <end position="190"/>
    </location>
</feature>
<dbReference type="PANTHER" id="PTHR40060:SF1">
    <property type="entry name" value="UPF0316 PROTEIN YEBE"/>
    <property type="match status" value="1"/>
</dbReference>
<dbReference type="HOGENOM" id="CLU_106166_0_0_9"/>
<dbReference type="KEGG" id="dau:Daud_1901"/>
<dbReference type="HAMAP" id="MF_01515">
    <property type="entry name" value="UPF0316"/>
    <property type="match status" value="1"/>
</dbReference>
<reference evidence="9 10" key="2">
    <citation type="journal article" date="2008" name="Science">
        <title>Environmental genomics reveals a single-species ecosystem deep within Earth.</title>
        <authorList>
            <person name="Chivian D."/>
            <person name="Brodie E.L."/>
            <person name="Alm E.J."/>
            <person name="Culley D.E."/>
            <person name="Dehal P.S."/>
            <person name="Desantis T.Z."/>
            <person name="Gihring T.M."/>
            <person name="Lapidus A."/>
            <person name="Lin L.H."/>
            <person name="Lowry S.R."/>
            <person name="Moser D.P."/>
            <person name="Richardson P.M."/>
            <person name="Southam G."/>
            <person name="Wanger G."/>
            <person name="Pratt L.M."/>
            <person name="Andersen G.L."/>
            <person name="Hazen T.C."/>
            <person name="Brockman F.J."/>
            <person name="Arkin A.P."/>
            <person name="Onstott T.C."/>
        </authorList>
    </citation>
    <scope>NUCLEOTIDE SEQUENCE [LARGE SCALE GENOMIC DNA]</scope>
    <source>
        <strain evidence="9 10">MP104C</strain>
    </source>
</reference>
<dbReference type="Pfam" id="PF10035">
    <property type="entry name" value="DUF2179"/>
    <property type="match status" value="1"/>
</dbReference>
<keyword evidence="10" id="KW-1185">Reference proteome</keyword>
<dbReference type="STRING" id="477974.Daud_1901"/>
<evidence type="ECO:0000256" key="5">
    <source>
        <dbReference type="ARBA" id="ARBA00023136"/>
    </source>
</evidence>
<evidence type="ECO:0000313" key="9">
    <source>
        <dbReference type="EMBL" id="ACA60394.1"/>
    </source>
</evidence>
<feature type="transmembrane region" description="Helical" evidence="6">
    <location>
        <begin position="20"/>
        <end position="40"/>
    </location>
</feature>
<evidence type="ECO:0000256" key="4">
    <source>
        <dbReference type="ARBA" id="ARBA00022989"/>
    </source>
</evidence>
<name>B1I5U6_DESAP</name>
<comment type="subcellular location">
    <subcellularLocation>
        <location evidence="1 6">Cell membrane</location>
        <topology evidence="1 6">Multi-pass membrane protein</topology>
    </subcellularLocation>
</comment>
<sequence>MRAAFSMLRWTAFWQGRDGVVEAWLGMLLGYFLIFFARVADMSLDVIRILLLTRGRKWQASLVGFLEVSIFILVLNFVLQGGLTDPGKIIAYAAGFATGNLVGAFLEERLAMGFVCLQVFPPVTQVDELTALFRKEGFGVTLVTGEGRDGYRKILFLFMKRKNLPRALKVLNGHDPKCFFSVSDARSMRGGIIPGKSVIPGR</sequence>
<evidence type="ECO:0000259" key="7">
    <source>
        <dbReference type="Pfam" id="PF10035"/>
    </source>
</evidence>
<evidence type="ECO:0000256" key="3">
    <source>
        <dbReference type="ARBA" id="ARBA00022692"/>
    </source>
</evidence>
<dbReference type="CDD" id="cd16381">
    <property type="entry name" value="YitT_C_like_1"/>
    <property type="match status" value="1"/>
</dbReference>